<dbReference type="AlphaFoldDB" id="A0A1D1VBX2"/>
<feature type="compositionally biased region" description="Basic and acidic residues" evidence="7">
    <location>
        <begin position="17"/>
        <end position="30"/>
    </location>
</feature>
<evidence type="ECO:0000256" key="1">
    <source>
        <dbReference type="ARBA" id="ARBA00004123"/>
    </source>
</evidence>
<dbReference type="InterPro" id="IPR017970">
    <property type="entry name" value="Homeobox_CS"/>
</dbReference>
<keyword evidence="10" id="KW-1185">Reference proteome</keyword>
<accession>A0A1D1VBX2</accession>
<evidence type="ECO:0000256" key="4">
    <source>
        <dbReference type="ARBA" id="ARBA00023242"/>
    </source>
</evidence>
<dbReference type="Pfam" id="PF00046">
    <property type="entry name" value="Homeodomain"/>
    <property type="match status" value="1"/>
</dbReference>
<proteinExistence type="predicted"/>
<dbReference type="OrthoDB" id="6159439at2759"/>
<dbReference type="PANTHER" id="PTHR24340:SF37">
    <property type="entry name" value="HOMEOBOX PROTEIN SLOU"/>
    <property type="match status" value="1"/>
</dbReference>
<dbReference type="PANTHER" id="PTHR24340">
    <property type="entry name" value="HOMEOBOX PROTEIN NKX"/>
    <property type="match status" value="1"/>
</dbReference>
<dbReference type="InterPro" id="IPR009057">
    <property type="entry name" value="Homeodomain-like_sf"/>
</dbReference>
<evidence type="ECO:0000256" key="5">
    <source>
        <dbReference type="PROSITE-ProRule" id="PRU00108"/>
    </source>
</evidence>
<dbReference type="GO" id="GO:0000981">
    <property type="term" value="F:DNA-binding transcription factor activity, RNA polymerase II-specific"/>
    <property type="evidence" value="ECO:0007669"/>
    <property type="project" value="InterPro"/>
</dbReference>
<dbReference type="PRINTS" id="PR00024">
    <property type="entry name" value="HOMEOBOX"/>
</dbReference>
<dbReference type="PROSITE" id="PS50071">
    <property type="entry name" value="HOMEOBOX_2"/>
    <property type="match status" value="1"/>
</dbReference>
<feature type="region of interest" description="Disordered" evidence="7">
    <location>
        <begin position="17"/>
        <end position="129"/>
    </location>
</feature>
<feature type="compositionally biased region" description="Acidic residues" evidence="7">
    <location>
        <begin position="31"/>
        <end position="47"/>
    </location>
</feature>
<feature type="domain" description="Homeobox" evidence="8">
    <location>
        <begin position="194"/>
        <end position="254"/>
    </location>
</feature>
<feature type="compositionally biased region" description="Basic and acidic residues" evidence="7">
    <location>
        <begin position="74"/>
        <end position="96"/>
    </location>
</feature>
<evidence type="ECO:0000256" key="2">
    <source>
        <dbReference type="ARBA" id="ARBA00023125"/>
    </source>
</evidence>
<gene>
    <name evidence="9" type="primary">RvY_10183-1</name>
    <name evidence="9" type="synonym">RvY_10183.1</name>
    <name evidence="9" type="ORF">RvY_10183</name>
</gene>
<dbReference type="EMBL" id="BDGG01000005">
    <property type="protein sequence ID" value="GAU99141.1"/>
    <property type="molecule type" value="Genomic_DNA"/>
</dbReference>
<sequence length="317" mass="35601">MSPFPHFPSMIIHRHFRMDSQLDNDERVFPDDSDGEDSIDVDSDSDCSSDLIRQQQSRDSSMKKEFPTPEPEPSDTKTVADKPDSKKFLSVEEPVKRIAKKHATPFSVADILAKSPTKLDKETEEDLPKDCRLEGKVTEKEIDRLIKKQKLINSDSSGDVVQKSSGKKPKRNTDNSDPSATKESKGSNASSKHGKSRRARTAFTYEQLVSLENKFKTTRYLSVCERLNLALSLQLSEQQVKIWFQNRRTKWKKQNPGMDANSPGDMSPGASCQTAFSPVPNNAYLGFPSSGLPFGYPTVPLSYFLPNMNMAAPFPFR</sequence>
<protein>
    <recommendedName>
        <fullName evidence="8">Homeobox domain-containing protein</fullName>
    </recommendedName>
</protein>
<dbReference type="Gene3D" id="1.10.10.60">
    <property type="entry name" value="Homeodomain-like"/>
    <property type="match status" value="1"/>
</dbReference>
<evidence type="ECO:0000256" key="7">
    <source>
        <dbReference type="SAM" id="MobiDB-lite"/>
    </source>
</evidence>
<comment type="caution">
    <text evidence="9">The sequence shown here is derived from an EMBL/GenBank/DDBJ whole genome shotgun (WGS) entry which is preliminary data.</text>
</comment>
<evidence type="ECO:0000259" key="8">
    <source>
        <dbReference type="PROSITE" id="PS50071"/>
    </source>
</evidence>
<dbReference type="SMART" id="SM00389">
    <property type="entry name" value="HOX"/>
    <property type="match status" value="1"/>
</dbReference>
<name>A0A1D1VBX2_RAMVA</name>
<feature type="compositionally biased region" description="Polar residues" evidence="7">
    <location>
        <begin position="153"/>
        <end position="164"/>
    </location>
</feature>
<dbReference type="PROSITE" id="PS00027">
    <property type="entry name" value="HOMEOBOX_1"/>
    <property type="match status" value="1"/>
</dbReference>
<keyword evidence="2 5" id="KW-0238">DNA-binding</keyword>
<evidence type="ECO:0000313" key="9">
    <source>
        <dbReference type="EMBL" id="GAU99141.1"/>
    </source>
</evidence>
<evidence type="ECO:0000256" key="6">
    <source>
        <dbReference type="RuleBase" id="RU000682"/>
    </source>
</evidence>
<dbReference type="CDD" id="cd00086">
    <property type="entry name" value="homeodomain"/>
    <property type="match status" value="1"/>
</dbReference>
<dbReference type="GO" id="GO:0000978">
    <property type="term" value="F:RNA polymerase II cis-regulatory region sequence-specific DNA binding"/>
    <property type="evidence" value="ECO:0007669"/>
    <property type="project" value="TreeGrafter"/>
</dbReference>
<dbReference type="GO" id="GO:0030154">
    <property type="term" value="P:cell differentiation"/>
    <property type="evidence" value="ECO:0007669"/>
    <property type="project" value="TreeGrafter"/>
</dbReference>
<dbReference type="STRING" id="947166.A0A1D1VBX2"/>
<feature type="compositionally biased region" description="Basic and acidic residues" evidence="7">
    <location>
        <begin position="117"/>
        <end position="129"/>
    </location>
</feature>
<dbReference type="GO" id="GO:0005634">
    <property type="term" value="C:nucleus"/>
    <property type="evidence" value="ECO:0007669"/>
    <property type="project" value="UniProtKB-SubCell"/>
</dbReference>
<dbReference type="InterPro" id="IPR020479">
    <property type="entry name" value="HD_metazoa"/>
</dbReference>
<keyword evidence="4 5" id="KW-0539">Nucleus</keyword>
<evidence type="ECO:0000313" key="10">
    <source>
        <dbReference type="Proteomes" id="UP000186922"/>
    </source>
</evidence>
<dbReference type="SUPFAM" id="SSF46689">
    <property type="entry name" value="Homeodomain-like"/>
    <property type="match status" value="1"/>
</dbReference>
<organism evidence="9 10">
    <name type="scientific">Ramazzottius varieornatus</name>
    <name type="common">Water bear</name>
    <name type="synonym">Tardigrade</name>
    <dbReference type="NCBI Taxonomy" id="947166"/>
    <lineage>
        <taxon>Eukaryota</taxon>
        <taxon>Metazoa</taxon>
        <taxon>Ecdysozoa</taxon>
        <taxon>Tardigrada</taxon>
        <taxon>Eutardigrada</taxon>
        <taxon>Parachela</taxon>
        <taxon>Hypsibioidea</taxon>
        <taxon>Ramazzottiidae</taxon>
        <taxon>Ramazzottius</taxon>
    </lineage>
</organism>
<feature type="region of interest" description="Disordered" evidence="7">
    <location>
        <begin position="153"/>
        <end position="199"/>
    </location>
</feature>
<evidence type="ECO:0000256" key="3">
    <source>
        <dbReference type="ARBA" id="ARBA00023155"/>
    </source>
</evidence>
<reference evidence="9 10" key="1">
    <citation type="journal article" date="2016" name="Nat. Commun.">
        <title>Extremotolerant tardigrade genome and improved radiotolerance of human cultured cells by tardigrade-unique protein.</title>
        <authorList>
            <person name="Hashimoto T."/>
            <person name="Horikawa D.D."/>
            <person name="Saito Y."/>
            <person name="Kuwahara H."/>
            <person name="Kozuka-Hata H."/>
            <person name="Shin-I T."/>
            <person name="Minakuchi Y."/>
            <person name="Ohishi K."/>
            <person name="Motoyama A."/>
            <person name="Aizu T."/>
            <person name="Enomoto A."/>
            <person name="Kondo K."/>
            <person name="Tanaka S."/>
            <person name="Hara Y."/>
            <person name="Koshikawa S."/>
            <person name="Sagara H."/>
            <person name="Miura T."/>
            <person name="Yokobori S."/>
            <person name="Miyagawa K."/>
            <person name="Suzuki Y."/>
            <person name="Kubo T."/>
            <person name="Oyama M."/>
            <person name="Kohara Y."/>
            <person name="Fujiyama A."/>
            <person name="Arakawa K."/>
            <person name="Katayama T."/>
            <person name="Toyoda A."/>
            <person name="Kunieda T."/>
        </authorList>
    </citation>
    <scope>NUCLEOTIDE SEQUENCE [LARGE SCALE GENOMIC DNA]</scope>
    <source>
        <strain evidence="9 10">YOKOZUNA-1</strain>
    </source>
</reference>
<dbReference type="InterPro" id="IPR050394">
    <property type="entry name" value="Homeobox_NK-like"/>
</dbReference>
<feature type="DNA-binding region" description="Homeobox" evidence="5">
    <location>
        <begin position="196"/>
        <end position="255"/>
    </location>
</feature>
<dbReference type="InterPro" id="IPR001356">
    <property type="entry name" value="HD"/>
</dbReference>
<keyword evidence="3 5" id="KW-0371">Homeobox</keyword>
<dbReference type="Proteomes" id="UP000186922">
    <property type="component" value="Unassembled WGS sequence"/>
</dbReference>
<comment type="subcellular location">
    <subcellularLocation>
        <location evidence="1 5 6">Nucleus</location>
    </subcellularLocation>
</comment>